<dbReference type="Proteomes" id="UP001242811">
    <property type="component" value="Unassembled WGS sequence"/>
</dbReference>
<keyword evidence="1 2" id="KW-0238">DNA-binding</keyword>
<name>A0ABU0KRN4_9BACL</name>
<dbReference type="InterPro" id="IPR050624">
    <property type="entry name" value="HTH-type_Tx_Regulator"/>
</dbReference>
<dbReference type="InterPro" id="IPR001647">
    <property type="entry name" value="HTH_TetR"/>
</dbReference>
<sequence>MTDPTLVQDKRIRRTKKLLRESLVCLLKEKELKDITITDIVRQADINRGTFYKHYQYKEDLLGEVIDEVLLDLVDSYREPYRQVETFVVGDMVASTIKIFEHIAQYANFYEIVLKTDMLPGVQTKICNELKKLPIQDLINTQENNHINQELQSSYYAYAILGMIIEWVNGEFSTLLAIWRNNCWKS</sequence>
<evidence type="ECO:0000256" key="1">
    <source>
        <dbReference type="ARBA" id="ARBA00023125"/>
    </source>
</evidence>
<reference evidence="4 5" key="1">
    <citation type="submission" date="2023-07" db="EMBL/GenBank/DDBJ databases">
        <title>Genomic Encyclopedia of Type Strains, Phase IV (KMG-IV): sequencing the most valuable type-strain genomes for metagenomic binning, comparative biology and taxonomic classification.</title>
        <authorList>
            <person name="Goeker M."/>
        </authorList>
    </citation>
    <scope>NUCLEOTIDE SEQUENCE [LARGE SCALE GENOMIC DNA]</scope>
    <source>
        <strain evidence="4 5">DSM 14914</strain>
    </source>
</reference>
<evidence type="ECO:0000256" key="2">
    <source>
        <dbReference type="PROSITE-ProRule" id="PRU00335"/>
    </source>
</evidence>
<dbReference type="PROSITE" id="PS50977">
    <property type="entry name" value="HTH_TETR_2"/>
    <property type="match status" value="1"/>
</dbReference>
<dbReference type="Pfam" id="PF14278">
    <property type="entry name" value="TetR_C_8"/>
    <property type="match status" value="1"/>
</dbReference>
<dbReference type="PANTHER" id="PTHR43479:SF7">
    <property type="entry name" value="TETR-FAMILY TRANSCRIPTIONAL REGULATOR"/>
    <property type="match status" value="1"/>
</dbReference>
<comment type="caution">
    <text evidence="4">The sequence shown here is derived from an EMBL/GenBank/DDBJ whole genome shotgun (WGS) entry which is preliminary data.</text>
</comment>
<dbReference type="PANTHER" id="PTHR43479">
    <property type="entry name" value="ACREF/ENVCD OPERON REPRESSOR-RELATED"/>
    <property type="match status" value="1"/>
</dbReference>
<gene>
    <name evidence="4" type="ORF">QOZ95_000243</name>
</gene>
<organism evidence="4 5">
    <name type="scientific">Paenibacillus brasilensis</name>
    <dbReference type="NCBI Taxonomy" id="128574"/>
    <lineage>
        <taxon>Bacteria</taxon>
        <taxon>Bacillati</taxon>
        <taxon>Bacillota</taxon>
        <taxon>Bacilli</taxon>
        <taxon>Bacillales</taxon>
        <taxon>Paenibacillaceae</taxon>
        <taxon>Paenibacillus</taxon>
    </lineage>
</organism>
<feature type="DNA-binding region" description="H-T-H motif" evidence="2">
    <location>
        <begin position="36"/>
        <end position="55"/>
    </location>
</feature>
<proteinExistence type="predicted"/>
<dbReference type="SUPFAM" id="SSF46689">
    <property type="entry name" value="Homeodomain-like"/>
    <property type="match status" value="1"/>
</dbReference>
<feature type="domain" description="HTH tetR-type" evidence="3">
    <location>
        <begin position="13"/>
        <end position="73"/>
    </location>
</feature>
<dbReference type="RefSeq" id="WP_244315973.1">
    <property type="nucleotide sequence ID" value="NZ_CP045298.1"/>
</dbReference>
<protein>
    <submittedName>
        <fullName evidence="4">AcrR family transcriptional regulator</fullName>
    </submittedName>
</protein>
<dbReference type="InterPro" id="IPR039532">
    <property type="entry name" value="TetR_C_Firmicutes"/>
</dbReference>
<dbReference type="Pfam" id="PF00440">
    <property type="entry name" value="TetR_N"/>
    <property type="match status" value="1"/>
</dbReference>
<evidence type="ECO:0000259" key="3">
    <source>
        <dbReference type="PROSITE" id="PS50977"/>
    </source>
</evidence>
<dbReference type="Gene3D" id="1.10.357.10">
    <property type="entry name" value="Tetracycline Repressor, domain 2"/>
    <property type="match status" value="1"/>
</dbReference>
<dbReference type="InterPro" id="IPR009057">
    <property type="entry name" value="Homeodomain-like_sf"/>
</dbReference>
<evidence type="ECO:0000313" key="5">
    <source>
        <dbReference type="Proteomes" id="UP001242811"/>
    </source>
</evidence>
<accession>A0ABU0KRN4</accession>
<evidence type="ECO:0000313" key="4">
    <source>
        <dbReference type="EMBL" id="MDQ0492096.1"/>
    </source>
</evidence>
<dbReference type="EMBL" id="JAUSWA010000001">
    <property type="protein sequence ID" value="MDQ0492096.1"/>
    <property type="molecule type" value="Genomic_DNA"/>
</dbReference>
<keyword evidence="5" id="KW-1185">Reference proteome</keyword>